<feature type="compositionally biased region" description="Low complexity" evidence="1">
    <location>
        <begin position="648"/>
        <end position="663"/>
    </location>
</feature>
<dbReference type="AlphaFoldDB" id="A0AAD9M9L1"/>
<accession>A0AAD9M9L1</accession>
<proteinExistence type="predicted"/>
<evidence type="ECO:0000256" key="1">
    <source>
        <dbReference type="SAM" id="MobiDB-lite"/>
    </source>
</evidence>
<feature type="region of interest" description="Disordered" evidence="1">
    <location>
        <begin position="866"/>
        <end position="898"/>
    </location>
</feature>
<evidence type="ECO:0000313" key="3">
    <source>
        <dbReference type="Proteomes" id="UP001232148"/>
    </source>
</evidence>
<feature type="compositionally biased region" description="Basic and acidic residues" evidence="1">
    <location>
        <begin position="104"/>
        <end position="117"/>
    </location>
</feature>
<feature type="region of interest" description="Disordered" evidence="1">
    <location>
        <begin position="104"/>
        <end position="163"/>
    </location>
</feature>
<protein>
    <submittedName>
        <fullName evidence="2">Uncharacterized protein</fullName>
    </submittedName>
</protein>
<reference evidence="2" key="1">
    <citation type="submission" date="2021-06" db="EMBL/GenBank/DDBJ databases">
        <title>Comparative genomics, transcriptomics and evolutionary studies reveal genomic signatures of adaptation to plant cell wall in hemibiotrophic fungi.</title>
        <authorList>
            <consortium name="DOE Joint Genome Institute"/>
            <person name="Baroncelli R."/>
            <person name="Diaz J.F."/>
            <person name="Benocci T."/>
            <person name="Peng M."/>
            <person name="Battaglia E."/>
            <person name="Haridas S."/>
            <person name="Andreopoulos W."/>
            <person name="Labutti K."/>
            <person name="Pangilinan J."/>
            <person name="Floch G.L."/>
            <person name="Makela M.R."/>
            <person name="Henrissat B."/>
            <person name="Grigoriev I.V."/>
            <person name="Crouch J.A."/>
            <person name="De Vries R.P."/>
            <person name="Sukno S.A."/>
            <person name="Thon M.R."/>
        </authorList>
    </citation>
    <scope>NUCLEOTIDE SEQUENCE</scope>
    <source>
        <strain evidence="2">MAFF235873</strain>
    </source>
</reference>
<feature type="compositionally biased region" description="Low complexity" evidence="1">
    <location>
        <begin position="153"/>
        <end position="163"/>
    </location>
</feature>
<gene>
    <name evidence="2" type="ORF">LX32DRAFT_688661</name>
</gene>
<dbReference type="Proteomes" id="UP001232148">
    <property type="component" value="Unassembled WGS sequence"/>
</dbReference>
<keyword evidence="3" id="KW-1185">Reference proteome</keyword>
<organism evidence="2 3">
    <name type="scientific">Colletotrichum zoysiae</name>
    <dbReference type="NCBI Taxonomy" id="1216348"/>
    <lineage>
        <taxon>Eukaryota</taxon>
        <taxon>Fungi</taxon>
        <taxon>Dikarya</taxon>
        <taxon>Ascomycota</taxon>
        <taxon>Pezizomycotina</taxon>
        <taxon>Sordariomycetes</taxon>
        <taxon>Hypocreomycetidae</taxon>
        <taxon>Glomerellales</taxon>
        <taxon>Glomerellaceae</taxon>
        <taxon>Colletotrichum</taxon>
        <taxon>Colletotrichum graminicola species complex</taxon>
    </lineage>
</organism>
<comment type="caution">
    <text evidence="2">The sequence shown here is derived from an EMBL/GenBank/DDBJ whole genome shotgun (WGS) entry which is preliminary data.</text>
</comment>
<dbReference type="EMBL" id="MU842809">
    <property type="protein sequence ID" value="KAK2035340.1"/>
    <property type="molecule type" value="Genomic_DNA"/>
</dbReference>
<name>A0AAD9M9L1_9PEZI</name>
<evidence type="ECO:0000313" key="2">
    <source>
        <dbReference type="EMBL" id="KAK2035340.1"/>
    </source>
</evidence>
<feature type="region of interest" description="Disordered" evidence="1">
    <location>
        <begin position="585"/>
        <end position="714"/>
    </location>
</feature>
<feature type="compositionally biased region" description="Acidic residues" evidence="1">
    <location>
        <begin position="118"/>
        <end position="133"/>
    </location>
</feature>
<feature type="compositionally biased region" description="Acidic residues" evidence="1">
    <location>
        <begin position="140"/>
        <end position="152"/>
    </location>
</feature>
<feature type="compositionally biased region" description="Pro residues" evidence="1">
    <location>
        <begin position="873"/>
        <end position="896"/>
    </location>
</feature>
<sequence length="1027" mass="112915">MDTTHSRSLHLTKWLGLDNRSTNDNCLATRGAFSHIDWRHIYDPALYYNNITRRQRAHHIIFPFTGPPIICFGCYIKFPPNISINVPSFCIQLFGLKIGNCPTDDNKSNGDDDRDDGKEDDQDDDNDEDEEDDKEKNEEKDDDEDEEDDDESTTSTTSTTSTASCTVTVTATQQTVFCSITRSVNSGTPARTAASTTCLTSAYTTVTGCSVLNSITTVTTIQSSVPTPHPLCDWHCDSGRCPAREAGRSGVSVRQISEVGAADRHDLADLVNKTHTADLAESKISRRGQPYLGEWVDPSDYDYDYSIFVREQFNLMRTQEEPGNPRDPYHETKLVMNGPQIDDPDEDASTVRSNWLVFEDKVQTLGVENLIGCTVVLVVSRRGAWMGKFFERAIRQDNLLEEAIDGMLVGPSEVNDENRYWQYGIGNLVNQPEHGKLGFLFGDRYYGDRDEEAAEQDPIHALIVTPRETKFYQDHDGRLVDHPDTYRYYARAGSLVSHDSVQLLKDTLEELIPHIRKTVVDYPQVLLTVDEMYDPNLDGKSRLRERVHDSPRGKVMLQYHPAKTCNDKASWRWWVDAMPIHAMPTENKSPIDDFWDGEPRQRPPVDLTPYPGSMMMLEWDPESDQIFTSPPNAGAGGPVRRQECPLRSKPASSGPSTSSPSHSTGKEAPGKPTSPGQGGGGTRPLPTGSMIVNGTRVPTPWNNSMTTSRRGGTGTWLLPTALPSLNRTATSTLRSNITKTTLGGNSTANLPPTTSWSLNGTAAPVLGANSTVLSSNLATLNENKSRTSTALIGTENGTFSIGTSTSQVTTNKTPSIHTTIYVAPLTWSVTSSLSTTSSTSPVRRVTVTASVERSVVKTITIFTSTVTVRPPEPKPSQPPSPSPSPSPSPPKPPPKPDATEAVLVMLEHVLAGGSRGVVFTEMWVMLPVKVDTSINHCDISNIGYKITDTSSSDRKWPPSISAKNGSSAFGLKNCKYEAGTDGSGSLSCDGPVKMDCVKDPEYDKASKCYKGWEIKTYTSRMRCMIRK</sequence>